<protein>
    <submittedName>
        <fullName evidence="3">Uncharacterized protein</fullName>
    </submittedName>
</protein>
<keyword evidence="2" id="KW-0732">Signal</keyword>
<keyword evidence="1" id="KW-1133">Transmembrane helix</keyword>
<keyword evidence="1" id="KW-0812">Transmembrane</keyword>
<accession>A0A8S9ZWK5</accession>
<evidence type="ECO:0000313" key="3">
    <source>
        <dbReference type="EMBL" id="KAF7637444.1"/>
    </source>
</evidence>
<sequence>MYLLSLFISSLHIIHLLTLKLEKDGVQQLDVRCLNEENATTFEPGKLGITYYMFLLNDTAVSESMEEYRLQQEQNLDWGMSSGNFLILLTCFPFAMIWISVWIILYVLVTNTDKYLLLEHKKD</sequence>
<proteinExistence type="predicted"/>
<evidence type="ECO:0000313" key="4">
    <source>
        <dbReference type="Proteomes" id="UP000605970"/>
    </source>
</evidence>
<keyword evidence="4" id="KW-1185">Reference proteome</keyword>
<dbReference type="AlphaFoldDB" id="A0A8S9ZWK5"/>
<organism evidence="3 4">
    <name type="scientific">Meloidogyne graminicola</name>
    <dbReference type="NCBI Taxonomy" id="189291"/>
    <lineage>
        <taxon>Eukaryota</taxon>
        <taxon>Metazoa</taxon>
        <taxon>Ecdysozoa</taxon>
        <taxon>Nematoda</taxon>
        <taxon>Chromadorea</taxon>
        <taxon>Rhabditida</taxon>
        <taxon>Tylenchina</taxon>
        <taxon>Tylenchomorpha</taxon>
        <taxon>Tylenchoidea</taxon>
        <taxon>Meloidogynidae</taxon>
        <taxon>Meloidogyninae</taxon>
        <taxon>Meloidogyne</taxon>
    </lineage>
</organism>
<dbReference type="Proteomes" id="UP000605970">
    <property type="component" value="Unassembled WGS sequence"/>
</dbReference>
<feature type="transmembrane region" description="Helical" evidence="1">
    <location>
        <begin position="85"/>
        <end position="109"/>
    </location>
</feature>
<name>A0A8S9ZWK5_9BILA</name>
<feature type="signal peptide" evidence="2">
    <location>
        <begin position="1"/>
        <end position="18"/>
    </location>
</feature>
<gene>
    <name evidence="3" type="ORF">Mgra_00003187</name>
</gene>
<evidence type="ECO:0000256" key="1">
    <source>
        <dbReference type="SAM" id="Phobius"/>
    </source>
</evidence>
<evidence type="ECO:0000256" key="2">
    <source>
        <dbReference type="SAM" id="SignalP"/>
    </source>
</evidence>
<dbReference type="EMBL" id="JABEBT010000020">
    <property type="protein sequence ID" value="KAF7637444.1"/>
    <property type="molecule type" value="Genomic_DNA"/>
</dbReference>
<keyword evidence="1" id="KW-0472">Membrane</keyword>
<feature type="chain" id="PRO_5035857798" evidence="2">
    <location>
        <begin position="19"/>
        <end position="123"/>
    </location>
</feature>
<reference evidence="3" key="1">
    <citation type="journal article" date="2020" name="Ecol. Evol.">
        <title>Genome structure and content of the rice root-knot nematode (Meloidogyne graminicola).</title>
        <authorList>
            <person name="Phan N.T."/>
            <person name="Danchin E.G.J."/>
            <person name="Klopp C."/>
            <person name="Perfus-Barbeoch L."/>
            <person name="Kozlowski D.K."/>
            <person name="Koutsovoulos G.D."/>
            <person name="Lopez-Roques C."/>
            <person name="Bouchez O."/>
            <person name="Zahm M."/>
            <person name="Besnard G."/>
            <person name="Bellafiore S."/>
        </authorList>
    </citation>
    <scope>NUCLEOTIDE SEQUENCE</scope>
    <source>
        <strain evidence="3">VN-18</strain>
    </source>
</reference>
<dbReference type="OrthoDB" id="5884000at2759"/>
<comment type="caution">
    <text evidence="3">The sequence shown here is derived from an EMBL/GenBank/DDBJ whole genome shotgun (WGS) entry which is preliminary data.</text>
</comment>